<proteinExistence type="predicted"/>
<dbReference type="KEGG" id="ccho:CCHOA_01275"/>
<dbReference type="EMBL" id="CP033896">
    <property type="protein sequence ID" value="AZA12683.1"/>
    <property type="molecule type" value="Genomic_DNA"/>
</dbReference>
<sequence>MKKRVTCDENFKKDLKAVSSEFFSEGFDYSNLYFKTKCLQNSLKASLVPNIYYDAVRVSHTLTQHYNSYELPSVSDVQPWQRDPDHWYLSI</sequence>
<evidence type="ECO:0000313" key="2">
    <source>
        <dbReference type="Proteomes" id="UP000269019"/>
    </source>
</evidence>
<accession>A0A3G6J4M7</accession>
<organism evidence="1 2">
    <name type="scientific">Corynebacterium choanae</name>
    <dbReference type="NCBI Taxonomy" id="1862358"/>
    <lineage>
        <taxon>Bacteria</taxon>
        <taxon>Bacillati</taxon>
        <taxon>Actinomycetota</taxon>
        <taxon>Actinomycetes</taxon>
        <taxon>Mycobacteriales</taxon>
        <taxon>Corynebacteriaceae</taxon>
        <taxon>Corynebacterium</taxon>
    </lineage>
</organism>
<name>A0A3G6J4M7_9CORY</name>
<evidence type="ECO:0000313" key="1">
    <source>
        <dbReference type="EMBL" id="AZA12683.1"/>
    </source>
</evidence>
<dbReference type="Proteomes" id="UP000269019">
    <property type="component" value="Chromosome"/>
</dbReference>
<keyword evidence="2" id="KW-1185">Reference proteome</keyword>
<protein>
    <submittedName>
        <fullName evidence="1">Uncharacterized protein</fullName>
    </submittedName>
</protein>
<reference evidence="1 2" key="1">
    <citation type="submission" date="2018-11" db="EMBL/GenBank/DDBJ databases">
        <authorList>
            <person name="Kleinhagauer T."/>
            <person name="Glaeser S.P."/>
            <person name="Spergser J."/>
            <person name="Ruckert C."/>
            <person name="Kaempfer P."/>
            <person name="Busse H.-J."/>
        </authorList>
    </citation>
    <scope>NUCLEOTIDE SEQUENCE [LARGE SCALE GENOMIC DNA]</scope>
    <source>
        <strain evidence="1 2">200CH</strain>
    </source>
</reference>
<dbReference type="AlphaFoldDB" id="A0A3G6J4M7"/>
<gene>
    <name evidence="1" type="ORF">CCHOA_01275</name>
</gene>